<comment type="similarity">
    <text evidence="1">Belongs to the universal ribosomal protein uS10 family.</text>
</comment>
<dbReference type="GO" id="GO:0003735">
    <property type="term" value="F:structural constituent of ribosome"/>
    <property type="evidence" value="ECO:0007669"/>
    <property type="project" value="InterPro"/>
</dbReference>
<evidence type="ECO:0000259" key="7">
    <source>
        <dbReference type="SMART" id="SM01403"/>
    </source>
</evidence>
<dbReference type="SMART" id="SM01403">
    <property type="entry name" value="Ribosomal_S10"/>
    <property type="match status" value="1"/>
</dbReference>
<proteinExistence type="inferred from homology"/>
<sequence>MLRQSIRSFSTSSRLAAPGNAITGKGPLTKPTKIPYNPQVFTKEREAPSYGRPFPINVELNYYAPIRHEQTHGNLVATIELRSYDYLDVEFYGDFISRAAYYLKIPISGVTPKPKKRERWTVIKAPFVHAKTKENYERITHGRIIKCYDSNPEVIDLLVSFFRKHSMPGLGIKVQSYQQESLEFLEELDKTPGQETIDDAIRYEATQTEDAEVRKKVEELLKDPVFKQHLTNNKDQITDKSQPKIEK</sequence>
<dbReference type="GO" id="GO:0005840">
    <property type="term" value="C:ribosome"/>
    <property type="evidence" value="ECO:0007669"/>
    <property type="project" value="UniProtKB-KW"/>
</dbReference>
<comment type="caution">
    <text evidence="8">The sequence shown here is derived from an EMBL/GenBank/DDBJ whole genome shotgun (WGS) entry which is preliminary data.</text>
</comment>
<evidence type="ECO:0000256" key="1">
    <source>
        <dbReference type="ARBA" id="ARBA00007102"/>
    </source>
</evidence>
<dbReference type="AlphaFoldDB" id="K0KSH9"/>
<keyword evidence="2 8" id="KW-0689">Ribosomal protein</keyword>
<dbReference type="InterPro" id="IPR001848">
    <property type="entry name" value="Ribosomal_uS10"/>
</dbReference>
<feature type="region of interest" description="Disordered" evidence="6">
    <location>
        <begin position="1"/>
        <end position="34"/>
    </location>
</feature>
<evidence type="ECO:0000313" key="9">
    <source>
        <dbReference type="Proteomes" id="UP000009328"/>
    </source>
</evidence>
<dbReference type="InParanoid" id="K0KSH9"/>
<dbReference type="EMBL" id="CAIF01000120">
    <property type="protein sequence ID" value="CCH44284.1"/>
    <property type="molecule type" value="Genomic_DNA"/>
</dbReference>
<feature type="compositionally biased region" description="Polar residues" evidence="6">
    <location>
        <begin position="1"/>
        <end position="14"/>
    </location>
</feature>
<protein>
    <recommendedName>
        <fullName evidence="4">Small ribosomal subunit protein uS10m</fullName>
    </recommendedName>
    <alternativeName>
        <fullName evidence="5">37S ribosomal protein S10, mitochondrial</fullName>
    </alternativeName>
</protein>
<evidence type="ECO:0000256" key="5">
    <source>
        <dbReference type="ARBA" id="ARBA00042916"/>
    </source>
</evidence>
<dbReference type="eggNOG" id="KOG3321">
    <property type="taxonomic scope" value="Eukaryota"/>
</dbReference>
<dbReference type="HOGENOM" id="CLU_051208_4_0_1"/>
<dbReference type="Gene3D" id="3.30.70.600">
    <property type="entry name" value="Ribosomal protein S10 domain"/>
    <property type="match status" value="1"/>
</dbReference>
<keyword evidence="9" id="KW-1185">Reference proteome</keyword>
<dbReference type="PANTHER" id="PTHR11700">
    <property type="entry name" value="30S RIBOSOMAL PROTEIN S10 FAMILY MEMBER"/>
    <property type="match status" value="1"/>
</dbReference>
<dbReference type="GO" id="GO:0006412">
    <property type="term" value="P:translation"/>
    <property type="evidence" value="ECO:0007669"/>
    <property type="project" value="InterPro"/>
</dbReference>
<dbReference type="InterPro" id="IPR036838">
    <property type="entry name" value="Ribosomal_uS10_dom_sf"/>
</dbReference>
<dbReference type="Pfam" id="PF00338">
    <property type="entry name" value="Ribosomal_S10"/>
    <property type="match status" value="1"/>
</dbReference>
<evidence type="ECO:0000256" key="4">
    <source>
        <dbReference type="ARBA" id="ARBA00035261"/>
    </source>
</evidence>
<dbReference type="GO" id="GO:1990904">
    <property type="term" value="C:ribonucleoprotein complex"/>
    <property type="evidence" value="ECO:0007669"/>
    <property type="project" value="UniProtKB-KW"/>
</dbReference>
<feature type="domain" description="Small ribosomal subunit protein uS10" evidence="7">
    <location>
        <begin position="78"/>
        <end position="175"/>
    </location>
</feature>
<keyword evidence="3" id="KW-0687">Ribonucleoprotein</keyword>
<dbReference type="HAMAP" id="MF_00508">
    <property type="entry name" value="Ribosomal_uS10"/>
    <property type="match status" value="1"/>
</dbReference>
<evidence type="ECO:0000256" key="2">
    <source>
        <dbReference type="ARBA" id="ARBA00022980"/>
    </source>
</evidence>
<organism evidence="8 9">
    <name type="scientific">Wickerhamomyces ciferrii (strain ATCC 14091 / BCRC 22168 / CBS 111 / JCM 3599 / NBRC 0793 / NRRL Y-1031 F-60-10)</name>
    <name type="common">Yeast</name>
    <name type="synonym">Pichia ciferrii</name>
    <dbReference type="NCBI Taxonomy" id="1206466"/>
    <lineage>
        <taxon>Eukaryota</taxon>
        <taxon>Fungi</taxon>
        <taxon>Dikarya</taxon>
        <taxon>Ascomycota</taxon>
        <taxon>Saccharomycotina</taxon>
        <taxon>Saccharomycetes</taxon>
        <taxon>Phaffomycetales</taxon>
        <taxon>Wickerhamomycetaceae</taxon>
        <taxon>Wickerhamomyces</taxon>
    </lineage>
</organism>
<evidence type="ECO:0000256" key="3">
    <source>
        <dbReference type="ARBA" id="ARBA00023274"/>
    </source>
</evidence>
<dbReference type="InterPro" id="IPR027486">
    <property type="entry name" value="Ribosomal_uS10_dom"/>
</dbReference>
<accession>K0KSH9</accession>
<dbReference type="FunFam" id="3.30.70.600:FF:000003">
    <property type="entry name" value="30S ribosomal protein S10"/>
    <property type="match status" value="1"/>
</dbReference>
<evidence type="ECO:0000256" key="6">
    <source>
        <dbReference type="SAM" id="MobiDB-lite"/>
    </source>
</evidence>
<dbReference type="STRING" id="1206466.K0KSH9"/>
<reference evidence="8 9" key="1">
    <citation type="journal article" date="2012" name="Eukaryot. Cell">
        <title>Draft genome sequence of Wickerhamomyces ciferrii NRRL Y-1031 F-60-10.</title>
        <authorList>
            <person name="Schneider J."/>
            <person name="Andrea H."/>
            <person name="Blom J."/>
            <person name="Jaenicke S."/>
            <person name="Ruckert C."/>
            <person name="Schorsch C."/>
            <person name="Szczepanowski R."/>
            <person name="Farwick M."/>
            <person name="Goesmann A."/>
            <person name="Puhler A."/>
            <person name="Schaffer S."/>
            <person name="Tauch A."/>
            <person name="Kohler T."/>
            <person name="Brinkrolf K."/>
        </authorList>
    </citation>
    <scope>NUCLEOTIDE SEQUENCE [LARGE SCALE GENOMIC DNA]</scope>
    <source>
        <strain evidence="9">ATCC 14091 / BCRC 22168 / CBS 111 / JCM 3599 / NBRC 0793 / NRRL Y-1031 F-60-10</strain>
    </source>
</reference>
<dbReference type="FunCoup" id="K0KSH9">
    <property type="interactions" value="286"/>
</dbReference>
<gene>
    <name evidence="8" type="ORF">BN7_3846</name>
</gene>
<dbReference type="SUPFAM" id="SSF54999">
    <property type="entry name" value="Ribosomal protein S10"/>
    <property type="match status" value="1"/>
</dbReference>
<name>K0KSH9_WICCF</name>
<dbReference type="Proteomes" id="UP000009328">
    <property type="component" value="Unassembled WGS sequence"/>
</dbReference>
<evidence type="ECO:0000313" key="8">
    <source>
        <dbReference type="EMBL" id="CCH44284.1"/>
    </source>
</evidence>